<dbReference type="PROSITE" id="PS00108">
    <property type="entry name" value="PROTEIN_KINASE_ST"/>
    <property type="match status" value="1"/>
</dbReference>
<evidence type="ECO:0000256" key="4">
    <source>
        <dbReference type="ARBA" id="ARBA00022777"/>
    </source>
</evidence>
<evidence type="ECO:0000256" key="1">
    <source>
        <dbReference type="ARBA" id="ARBA00022527"/>
    </source>
</evidence>
<evidence type="ECO:0000256" key="5">
    <source>
        <dbReference type="ARBA" id="ARBA00022840"/>
    </source>
</evidence>
<evidence type="ECO:0000259" key="8">
    <source>
        <dbReference type="PROSITE" id="PS50011"/>
    </source>
</evidence>
<protein>
    <submittedName>
        <fullName evidence="9">DAPK</fullName>
        <ecNumber evidence="9">2.7.11.1</ecNumber>
    </submittedName>
</protein>
<dbReference type="Gene3D" id="1.10.510.10">
    <property type="entry name" value="Transferase(Phosphotransferase) domain 1"/>
    <property type="match status" value="1"/>
</dbReference>
<organism evidence="9 10">
    <name type="scientific">Mytilus edulis</name>
    <name type="common">Blue mussel</name>
    <dbReference type="NCBI Taxonomy" id="6550"/>
    <lineage>
        <taxon>Eukaryota</taxon>
        <taxon>Metazoa</taxon>
        <taxon>Spiralia</taxon>
        <taxon>Lophotrochozoa</taxon>
        <taxon>Mollusca</taxon>
        <taxon>Bivalvia</taxon>
        <taxon>Autobranchia</taxon>
        <taxon>Pteriomorphia</taxon>
        <taxon>Mytilida</taxon>
        <taxon>Mytiloidea</taxon>
        <taxon>Mytilidae</taxon>
        <taxon>Mytilinae</taxon>
        <taxon>Mytilus</taxon>
    </lineage>
</organism>
<name>A0A8S3PVZ0_MYTED</name>
<proteinExistence type="inferred from homology"/>
<dbReference type="FunFam" id="1.10.510.10:FF:000571">
    <property type="entry name" value="Maternal embryonic leucine zipper kinase"/>
    <property type="match status" value="1"/>
</dbReference>
<comment type="similarity">
    <text evidence="7">Belongs to the protein kinase superfamily.</text>
</comment>
<dbReference type="SMR" id="A0A8S3PVZ0"/>
<dbReference type="FunFam" id="3.30.200.20:FF:000315">
    <property type="entry name" value="Calcium-dependent protein kinase 3"/>
    <property type="match status" value="1"/>
</dbReference>
<dbReference type="OrthoDB" id="504170at2759"/>
<keyword evidence="5 6" id="KW-0067">ATP-binding</keyword>
<dbReference type="PROSITE" id="PS00107">
    <property type="entry name" value="PROTEIN_KINASE_ATP"/>
    <property type="match status" value="1"/>
</dbReference>
<gene>
    <name evidence="9" type="ORF">MEDL_3370</name>
</gene>
<evidence type="ECO:0000313" key="10">
    <source>
        <dbReference type="Proteomes" id="UP000683360"/>
    </source>
</evidence>
<keyword evidence="3 6" id="KW-0547">Nucleotide-binding</keyword>
<dbReference type="Gene3D" id="3.30.200.20">
    <property type="entry name" value="Phosphorylase Kinase, domain 1"/>
    <property type="match status" value="1"/>
</dbReference>
<keyword evidence="4" id="KW-0418">Kinase</keyword>
<dbReference type="GO" id="GO:0005634">
    <property type="term" value="C:nucleus"/>
    <property type="evidence" value="ECO:0007669"/>
    <property type="project" value="TreeGrafter"/>
</dbReference>
<dbReference type="InterPro" id="IPR011009">
    <property type="entry name" value="Kinase-like_dom_sf"/>
</dbReference>
<dbReference type="Pfam" id="PF00069">
    <property type="entry name" value="Pkinase"/>
    <property type="match status" value="1"/>
</dbReference>
<dbReference type="InterPro" id="IPR008271">
    <property type="entry name" value="Ser/Thr_kinase_AS"/>
</dbReference>
<keyword evidence="10" id="KW-1185">Reference proteome</keyword>
<keyword evidence="1 7" id="KW-0723">Serine/threonine-protein kinase</keyword>
<dbReference type="Proteomes" id="UP000683360">
    <property type="component" value="Unassembled WGS sequence"/>
</dbReference>
<comment type="caution">
    <text evidence="9">The sequence shown here is derived from an EMBL/GenBank/DDBJ whole genome shotgun (WGS) entry which is preliminary data.</text>
</comment>
<evidence type="ECO:0000256" key="2">
    <source>
        <dbReference type="ARBA" id="ARBA00022679"/>
    </source>
</evidence>
<dbReference type="AlphaFoldDB" id="A0A8S3PVZ0"/>
<feature type="domain" description="Protein kinase" evidence="8">
    <location>
        <begin position="12"/>
        <end position="206"/>
    </location>
</feature>
<evidence type="ECO:0000313" key="9">
    <source>
        <dbReference type="EMBL" id="CAG2187925.1"/>
    </source>
</evidence>
<dbReference type="PROSITE" id="PS50011">
    <property type="entry name" value="PROTEIN_KINASE_DOM"/>
    <property type="match status" value="1"/>
</dbReference>
<feature type="binding site" evidence="6">
    <location>
        <position position="45"/>
    </location>
    <ligand>
        <name>ATP</name>
        <dbReference type="ChEBI" id="CHEBI:30616"/>
    </ligand>
</feature>
<dbReference type="PANTHER" id="PTHR24342">
    <property type="entry name" value="SERINE/THREONINE-PROTEIN KINASE 17"/>
    <property type="match status" value="1"/>
</dbReference>
<accession>A0A8S3PVZ0</accession>
<evidence type="ECO:0000256" key="3">
    <source>
        <dbReference type="ARBA" id="ARBA00022741"/>
    </source>
</evidence>
<dbReference type="InterPro" id="IPR017441">
    <property type="entry name" value="Protein_kinase_ATP_BS"/>
</dbReference>
<dbReference type="EMBL" id="CAJPWZ010000191">
    <property type="protein sequence ID" value="CAG2187925.1"/>
    <property type="molecule type" value="Genomic_DNA"/>
</dbReference>
<evidence type="ECO:0000256" key="7">
    <source>
        <dbReference type="RuleBase" id="RU000304"/>
    </source>
</evidence>
<dbReference type="GO" id="GO:0005524">
    <property type="term" value="F:ATP binding"/>
    <property type="evidence" value="ECO:0007669"/>
    <property type="project" value="UniProtKB-UniRule"/>
</dbReference>
<dbReference type="SMART" id="SM00220">
    <property type="entry name" value="S_TKc"/>
    <property type="match status" value="1"/>
</dbReference>
<keyword evidence="2 9" id="KW-0808">Transferase</keyword>
<reference evidence="9" key="1">
    <citation type="submission" date="2021-03" db="EMBL/GenBank/DDBJ databases">
        <authorList>
            <person name="Bekaert M."/>
        </authorList>
    </citation>
    <scope>NUCLEOTIDE SEQUENCE</scope>
</reference>
<evidence type="ECO:0000256" key="6">
    <source>
        <dbReference type="PROSITE-ProRule" id="PRU10141"/>
    </source>
</evidence>
<dbReference type="GO" id="GO:0004674">
    <property type="term" value="F:protein serine/threonine kinase activity"/>
    <property type="evidence" value="ECO:0007669"/>
    <property type="project" value="UniProtKB-KW"/>
</dbReference>
<dbReference type="EC" id="2.7.11.1" evidence="9"/>
<dbReference type="PANTHER" id="PTHR24342:SF14">
    <property type="entry name" value="DEATH-ASSOCIATED PROTEIN KINASE DAPK-1"/>
    <property type="match status" value="1"/>
</dbReference>
<dbReference type="GO" id="GO:0035556">
    <property type="term" value="P:intracellular signal transduction"/>
    <property type="evidence" value="ECO:0007669"/>
    <property type="project" value="TreeGrafter"/>
</dbReference>
<dbReference type="GO" id="GO:0043065">
    <property type="term" value="P:positive regulation of apoptotic process"/>
    <property type="evidence" value="ECO:0007669"/>
    <property type="project" value="TreeGrafter"/>
</dbReference>
<sequence>MEFQQTPFEDDYDVGDEIGSGKFAIVKKCVKKNTNTEYAAKFIRKRRGGGRRGAKMEDIRKEVDILHQIDHPHIIHLYEVYETRLEVILVLELVSGGELFDYISEKDHLSEEEASAFIKQILDGVEHLHSQNIAHLDLKPENIMLLNKNSTSIKLIDFGLAQIIGPNSDVRAMMGTAEFVAPEIVSYEPLSSATDMWSIGVITYIL</sequence>
<dbReference type="InterPro" id="IPR000719">
    <property type="entry name" value="Prot_kinase_dom"/>
</dbReference>
<dbReference type="SUPFAM" id="SSF56112">
    <property type="entry name" value="Protein kinase-like (PK-like)"/>
    <property type="match status" value="1"/>
</dbReference>